<sequence>MRNTDAKNRGRRQGSRLRSFFLPGRGNIFLCYLMTLSVMLCPIALLFAILFAETQNEEFQAHYHYLRTTIALLVIGLLTGCLLIVLGASLSSLLIFAGLAFAGAALILTVLRCSHGLIRTTRGLPLRNHRTYFI</sequence>
<gene>
    <name evidence="2" type="ORF">K1718_21785</name>
</gene>
<feature type="transmembrane region" description="Helical" evidence="1">
    <location>
        <begin position="64"/>
        <end position="86"/>
    </location>
</feature>
<proteinExistence type="predicted"/>
<evidence type="ECO:0000256" key="1">
    <source>
        <dbReference type="SAM" id="Phobius"/>
    </source>
</evidence>
<evidence type="ECO:0008006" key="4">
    <source>
        <dbReference type="Google" id="ProtNLM"/>
    </source>
</evidence>
<keyword evidence="1" id="KW-1133">Transmembrane helix</keyword>
<name>A0ABY8F046_9HYPH</name>
<organism evidence="2 3">
    <name type="scientific">Roseibium porphyridii</name>
    <dbReference type="NCBI Taxonomy" id="2866279"/>
    <lineage>
        <taxon>Bacteria</taxon>
        <taxon>Pseudomonadati</taxon>
        <taxon>Pseudomonadota</taxon>
        <taxon>Alphaproteobacteria</taxon>
        <taxon>Hyphomicrobiales</taxon>
        <taxon>Stappiaceae</taxon>
        <taxon>Roseibium</taxon>
    </lineage>
</organism>
<evidence type="ECO:0000313" key="3">
    <source>
        <dbReference type="Proteomes" id="UP001209803"/>
    </source>
</evidence>
<evidence type="ECO:0000313" key="2">
    <source>
        <dbReference type="EMBL" id="WFE88765.1"/>
    </source>
</evidence>
<dbReference type="EMBL" id="CP120863">
    <property type="protein sequence ID" value="WFE88765.1"/>
    <property type="molecule type" value="Genomic_DNA"/>
</dbReference>
<keyword evidence="3" id="KW-1185">Reference proteome</keyword>
<dbReference type="RefSeq" id="WP_265680872.1">
    <property type="nucleotide sequence ID" value="NZ_CP120863.1"/>
</dbReference>
<reference evidence="2 3" key="1">
    <citation type="submission" date="2023-03" db="EMBL/GenBank/DDBJ databases">
        <title>Roseibium porphyridii sp. nov. and Roseibium rhodosorbium sp. nov. isolated from marine algae, Porphyridium cruentum and Rhodosorus marinus, respectively.</title>
        <authorList>
            <person name="Lee M.W."/>
            <person name="Choi B.J."/>
            <person name="Lee J.K."/>
            <person name="Choi D.G."/>
            <person name="Baek J.H."/>
            <person name="Bayburt H."/>
            <person name="Kim J.M."/>
            <person name="Han D.M."/>
            <person name="Kim K.H."/>
            <person name="Jeon C.O."/>
        </authorList>
    </citation>
    <scope>NUCLEOTIDE SEQUENCE [LARGE SCALE GENOMIC DNA]</scope>
    <source>
        <strain evidence="2 3">KMA01</strain>
    </source>
</reference>
<keyword evidence="1" id="KW-0812">Transmembrane</keyword>
<keyword evidence="1" id="KW-0472">Membrane</keyword>
<feature type="transmembrane region" description="Helical" evidence="1">
    <location>
        <begin position="92"/>
        <end position="111"/>
    </location>
</feature>
<protein>
    <recommendedName>
        <fullName evidence="4">DUF4870 domain-containing protein</fullName>
    </recommendedName>
</protein>
<dbReference type="Proteomes" id="UP001209803">
    <property type="component" value="Chromosome"/>
</dbReference>
<accession>A0ABY8F046</accession>
<feature type="transmembrane region" description="Helical" evidence="1">
    <location>
        <begin position="27"/>
        <end position="52"/>
    </location>
</feature>